<name>A0A6M3XIM0_9ZZZZ</name>
<proteinExistence type="predicted"/>
<dbReference type="EMBL" id="MT144699">
    <property type="protein sequence ID" value="QJH97740.1"/>
    <property type="molecule type" value="Genomic_DNA"/>
</dbReference>
<reference evidence="1" key="1">
    <citation type="submission" date="2020-03" db="EMBL/GenBank/DDBJ databases">
        <title>The deep terrestrial virosphere.</title>
        <authorList>
            <person name="Holmfeldt K."/>
            <person name="Nilsson E."/>
            <person name="Simone D."/>
            <person name="Lopez-Fernandez M."/>
            <person name="Wu X."/>
            <person name="de Brujin I."/>
            <person name="Lundin D."/>
            <person name="Andersson A."/>
            <person name="Bertilsson S."/>
            <person name="Dopson M."/>
        </authorList>
    </citation>
    <scope>NUCLEOTIDE SEQUENCE</scope>
    <source>
        <strain evidence="1">TM448B01076</strain>
    </source>
</reference>
<organism evidence="1">
    <name type="scientific">viral metagenome</name>
    <dbReference type="NCBI Taxonomy" id="1070528"/>
    <lineage>
        <taxon>unclassified sequences</taxon>
        <taxon>metagenomes</taxon>
        <taxon>organismal metagenomes</taxon>
    </lineage>
</organism>
<evidence type="ECO:0000313" key="1">
    <source>
        <dbReference type="EMBL" id="QJH97740.1"/>
    </source>
</evidence>
<sequence length="269" mass="30000">MSTWFPFIEPQACFKRAIRPTLRNILGQHVMATRKQFDPFHEIKYTYDSKSGPLSARQFRIIDNHCASMSGGVTPFNVVDWSDTKLVKAINSKGYITLNNVKGLSENAGDGGNRIILWAMDGDYGNDSTVSGNTLTDTRKAWTTDQWTNYKLMDTNGRVFNATSAGTVNTGQTITLTKNATIHPGAYEIFRYESHLVTSVDENTRVVTVNGSIDLSYSAFKQVLMPVYKCFYAMDSLGLEPTGEFNLESSDHYGPFYAGEITFIQKGTN</sequence>
<gene>
    <name evidence="1" type="ORF">TM448B01076_0014</name>
</gene>
<dbReference type="AlphaFoldDB" id="A0A6M3XIM0"/>
<protein>
    <submittedName>
        <fullName evidence="1">Uncharacterized protein</fullName>
    </submittedName>
</protein>
<accession>A0A6M3XIM0</accession>